<gene>
    <name evidence="2" type="ordered locus">Dde_3541</name>
</gene>
<reference evidence="2 3" key="1">
    <citation type="journal article" date="2011" name="J. Bacteriol.">
        <title>Complete genome sequence and updated annotation of Desulfovibrio alaskensis G20.</title>
        <authorList>
            <person name="Hauser L.J."/>
            <person name="Land M.L."/>
            <person name="Brown S.D."/>
            <person name="Larimer F."/>
            <person name="Keller K.L."/>
            <person name="Rapp-Giles B.J."/>
            <person name="Price M.N."/>
            <person name="Lin M."/>
            <person name="Bruce D.C."/>
            <person name="Detter J.C."/>
            <person name="Tapia R."/>
            <person name="Han C.S."/>
            <person name="Goodwin L.A."/>
            <person name="Cheng J.F."/>
            <person name="Pitluck S."/>
            <person name="Copeland A."/>
            <person name="Lucas S."/>
            <person name="Nolan M."/>
            <person name="Lapidus A.L."/>
            <person name="Palumbo A.V."/>
            <person name="Wall J.D."/>
        </authorList>
    </citation>
    <scope>NUCLEOTIDE SEQUENCE [LARGE SCALE GENOMIC DNA]</scope>
    <source>
        <strain evidence="3">ATCC BAA 1058 / DSM 17464 / G20</strain>
    </source>
</reference>
<dbReference type="InterPro" id="IPR054656">
    <property type="entry name" value="DVU_1557-like"/>
</dbReference>
<name>Q30VG2_OLEA2</name>
<proteinExistence type="predicted"/>
<dbReference type="NCBIfam" id="NF045645">
    <property type="entry name" value="DVU_1557_fam"/>
    <property type="match status" value="1"/>
</dbReference>
<evidence type="ECO:0000313" key="2">
    <source>
        <dbReference type="EMBL" id="ABB40334.1"/>
    </source>
</evidence>
<feature type="domain" description="DUF7479" evidence="1">
    <location>
        <begin position="13"/>
        <end position="71"/>
    </location>
</feature>
<dbReference type="InterPro" id="IPR055902">
    <property type="entry name" value="DUF7479"/>
</dbReference>
<dbReference type="RefSeq" id="WP_011369230.1">
    <property type="nucleotide sequence ID" value="NC_007519.1"/>
</dbReference>
<dbReference type="HOGENOM" id="CLU_202418_0_0_7"/>
<evidence type="ECO:0000259" key="1">
    <source>
        <dbReference type="Pfam" id="PF24292"/>
    </source>
</evidence>
<dbReference type="eggNOG" id="ENOG5033A2R">
    <property type="taxonomic scope" value="Bacteria"/>
</dbReference>
<dbReference type="Proteomes" id="UP000002710">
    <property type="component" value="Chromosome"/>
</dbReference>
<dbReference type="AlphaFoldDB" id="Q30VG2"/>
<organism evidence="2 3">
    <name type="scientific">Oleidesulfovibrio alaskensis (strain ATCC BAA-1058 / DSM 17464 / G20)</name>
    <name type="common">Desulfovibrio alaskensis</name>
    <dbReference type="NCBI Taxonomy" id="207559"/>
    <lineage>
        <taxon>Bacteria</taxon>
        <taxon>Pseudomonadati</taxon>
        <taxon>Thermodesulfobacteriota</taxon>
        <taxon>Desulfovibrionia</taxon>
        <taxon>Desulfovibrionales</taxon>
        <taxon>Desulfovibrionaceae</taxon>
        <taxon>Oleidesulfovibrio</taxon>
    </lineage>
</organism>
<protein>
    <recommendedName>
        <fullName evidence="1">DUF7479 domain-containing protein</fullName>
    </recommendedName>
</protein>
<keyword evidence="3" id="KW-1185">Reference proteome</keyword>
<dbReference type="EMBL" id="CP000112">
    <property type="protein sequence ID" value="ABB40334.1"/>
    <property type="molecule type" value="Genomic_DNA"/>
</dbReference>
<dbReference type="STRING" id="207559.Dde_3541"/>
<evidence type="ECO:0000313" key="3">
    <source>
        <dbReference type="Proteomes" id="UP000002710"/>
    </source>
</evidence>
<accession>Q30VG2</accession>
<dbReference type="KEGG" id="dde:Dde_3541"/>
<dbReference type="Pfam" id="PF24292">
    <property type="entry name" value="DUF7479"/>
    <property type="match status" value="1"/>
</dbReference>
<sequence>MSTMKVLDKDYSHWVCARCGQPLQPATVELEYLDSLFNVELPACAACGLVLIPEDLATGKMADVESLLEDK</sequence>